<reference evidence="7 8" key="1">
    <citation type="submission" date="2014-10" db="EMBL/GenBank/DDBJ databases">
        <title>Whole genome sequence of Francisella endociliophora strain FSC1006, isolated from a laboratory culture of the marine ciliate Euplotes raikovi.</title>
        <authorList>
            <person name="Granberg M."/>
            <person name="Backman S."/>
            <person name="Lundmark E."/>
            <person name="Nilsson E."/>
            <person name="Karlsson E."/>
            <person name="Thelaus J."/>
            <person name="Ohrman C."/>
            <person name="Larkeryd A."/>
            <person name="Stenberg P."/>
        </authorList>
    </citation>
    <scope>NUCLEOTIDE SEQUENCE [LARGE SCALE GENOMIC DNA]</scope>
    <source>
        <strain evidence="7 8">FSC1006</strain>
    </source>
</reference>
<dbReference type="GO" id="GO:0005737">
    <property type="term" value="C:cytoplasm"/>
    <property type="evidence" value="ECO:0007669"/>
    <property type="project" value="UniProtKB-SubCell"/>
</dbReference>
<evidence type="ECO:0000256" key="5">
    <source>
        <dbReference type="HAMAP-Rule" id="MF_01114"/>
    </source>
</evidence>
<dbReference type="InterPro" id="IPR036388">
    <property type="entry name" value="WH-like_DNA-bd_sf"/>
</dbReference>
<keyword evidence="8" id="KW-1185">Reference proteome</keyword>
<dbReference type="AlphaFoldDB" id="A0A097EQ51"/>
<dbReference type="EMBL" id="CP009574">
    <property type="protein sequence ID" value="AIT09695.1"/>
    <property type="molecule type" value="Genomic_DNA"/>
</dbReference>
<accession>A0A097EQ51</accession>
<dbReference type="STRING" id="1547445.LO80_06775"/>
<dbReference type="OrthoDB" id="7066780at2"/>
<evidence type="ECO:0000256" key="1">
    <source>
        <dbReference type="ARBA" id="ARBA00004496"/>
    </source>
</evidence>
<comment type="subcellular location">
    <subcellularLocation>
        <location evidence="1 5">Cytoplasm</location>
    </subcellularLocation>
</comment>
<dbReference type="PANTHER" id="PTHR33602">
    <property type="entry name" value="REGULATORY PROTEIN RECX FAMILY PROTEIN"/>
    <property type="match status" value="1"/>
</dbReference>
<comment type="similarity">
    <text evidence="2 5">Belongs to the RecX family.</text>
</comment>
<dbReference type="HAMAP" id="MF_01114">
    <property type="entry name" value="RecX"/>
    <property type="match status" value="1"/>
</dbReference>
<feature type="domain" description="RecX third three-helical" evidence="6">
    <location>
        <begin position="100"/>
        <end position="146"/>
    </location>
</feature>
<evidence type="ECO:0000313" key="7">
    <source>
        <dbReference type="EMBL" id="AIT09695.1"/>
    </source>
</evidence>
<dbReference type="RefSeq" id="WP_040009845.1">
    <property type="nucleotide sequence ID" value="NZ_CP009574.1"/>
</dbReference>
<evidence type="ECO:0000313" key="8">
    <source>
        <dbReference type="Proteomes" id="UP000029672"/>
    </source>
</evidence>
<dbReference type="Gene3D" id="1.10.10.10">
    <property type="entry name" value="Winged helix-like DNA-binding domain superfamily/Winged helix DNA-binding domain"/>
    <property type="match status" value="3"/>
</dbReference>
<evidence type="ECO:0000256" key="2">
    <source>
        <dbReference type="ARBA" id="ARBA00009695"/>
    </source>
</evidence>
<dbReference type="KEGG" id="frf:LO80_06775"/>
<dbReference type="eggNOG" id="COG2137">
    <property type="taxonomic scope" value="Bacteria"/>
</dbReference>
<sequence length="151" mass="18071">MSLSKEKNYLLYLLAKQDYSRKQLSDKLYKRDNISGDDIESLLDEFEKNKWLSDERFARVFVTSEVAKLRGKKRIINTAVYQKGLSQDLIEKYIEQENIDWFELCQRCLYKRYKNIGELQKDFKLKQKAMNYLAYNGFSFDEINFAVSENI</sequence>
<protein>
    <recommendedName>
        <fullName evidence="3 5">Regulatory protein RecX</fullName>
    </recommendedName>
</protein>
<gene>
    <name evidence="5" type="primary">recX</name>
    <name evidence="7" type="ORF">LO80_06775</name>
</gene>
<name>A0A097EQ51_9GAMM</name>
<dbReference type="InterPro" id="IPR053925">
    <property type="entry name" value="RecX_HTH_3rd"/>
</dbReference>
<comment type="function">
    <text evidence="5">Modulates RecA activity.</text>
</comment>
<dbReference type="Proteomes" id="UP000029672">
    <property type="component" value="Chromosome"/>
</dbReference>
<evidence type="ECO:0000256" key="4">
    <source>
        <dbReference type="ARBA" id="ARBA00022490"/>
    </source>
</evidence>
<dbReference type="PANTHER" id="PTHR33602:SF1">
    <property type="entry name" value="REGULATORY PROTEIN RECX FAMILY PROTEIN"/>
    <property type="match status" value="1"/>
</dbReference>
<proteinExistence type="inferred from homology"/>
<keyword evidence="4 5" id="KW-0963">Cytoplasm</keyword>
<organism evidence="7 8">
    <name type="scientific">Candidatus Francisella endociliophora</name>
    <dbReference type="NCBI Taxonomy" id="653937"/>
    <lineage>
        <taxon>Bacteria</taxon>
        <taxon>Pseudomonadati</taxon>
        <taxon>Pseudomonadota</taxon>
        <taxon>Gammaproteobacteria</taxon>
        <taxon>Thiotrichales</taxon>
        <taxon>Francisellaceae</taxon>
        <taxon>Francisella</taxon>
    </lineage>
</organism>
<evidence type="ECO:0000256" key="3">
    <source>
        <dbReference type="ARBA" id="ARBA00018111"/>
    </source>
</evidence>
<dbReference type="GO" id="GO:0006282">
    <property type="term" value="P:regulation of DNA repair"/>
    <property type="evidence" value="ECO:0007669"/>
    <property type="project" value="UniProtKB-UniRule"/>
</dbReference>
<dbReference type="Pfam" id="PF21981">
    <property type="entry name" value="RecX_HTH3"/>
    <property type="match status" value="1"/>
</dbReference>
<dbReference type="InterPro" id="IPR003783">
    <property type="entry name" value="Regulatory_RecX"/>
</dbReference>
<dbReference type="HOGENOM" id="CLU_066607_3_2_6"/>
<evidence type="ECO:0000259" key="6">
    <source>
        <dbReference type="Pfam" id="PF21981"/>
    </source>
</evidence>